<organism evidence="1 2">
    <name type="scientific">Phycomyces blakesleeanus (strain ATCC 8743b / DSM 1359 / FGSC 10004 / NBRC 33097 / NRRL 1555)</name>
    <dbReference type="NCBI Taxonomy" id="763407"/>
    <lineage>
        <taxon>Eukaryota</taxon>
        <taxon>Fungi</taxon>
        <taxon>Fungi incertae sedis</taxon>
        <taxon>Mucoromycota</taxon>
        <taxon>Mucoromycotina</taxon>
        <taxon>Mucoromycetes</taxon>
        <taxon>Mucorales</taxon>
        <taxon>Phycomycetaceae</taxon>
        <taxon>Phycomyces</taxon>
    </lineage>
</organism>
<proteinExistence type="predicted"/>
<dbReference type="InParanoid" id="A0A162VAE8"/>
<reference evidence="2" key="1">
    <citation type="submission" date="2015-06" db="EMBL/GenBank/DDBJ databases">
        <title>Expansion of signal transduction pathways in fungi by whole-genome duplication.</title>
        <authorList>
            <consortium name="DOE Joint Genome Institute"/>
            <person name="Corrochano L.M."/>
            <person name="Kuo A."/>
            <person name="Marcet-Houben M."/>
            <person name="Polaino S."/>
            <person name="Salamov A."/>
            <person name="Villalobos J.M."/>
            <person name="Alvarez M.I."/>
            <person name="Avalos J."/>
            <person name="Benito E.P."/>
            <person name="Benoit I."/>
            <person name="Burger G."/>
            <person name="Camino L.P."/>
            <person name="Canovas D."/>
            <person name="Cerda-Olmedo E."/>
            <person name="Cheng J.-F."/>
            <person name="Dominguez A."/>
            <person name="Elias M."/>
            <person name="Eslava A.P."/>
            <person name="Glaser F."/>
            <person name="Grimwood J."/>
            <person name="Gutierrez G."/>
            <person name="Heitman J."/>
            <person name="Henrissat B."/>
            <person name="Iturriaga E.A."/>
            <person name="Lang B.F."/>
            <person name="Lavin J.L."/>
            <person name="Lee S."/>
            <person name="Li W."/>
            <person name="Lindquist E."/>
            <person name="Lopez-Garcia S."/>
            <person name="Luque E.M."/>
            <person name="Marcos A.T."/>
            <person name="Martin J."/>
            <person name="McCluskey K."/>
            <person name="Medina H.R."/>
            <person name="Miralles-Duran A."/>
            <person name="Miyazaki A."/>
            <person name="Munoz-Torres E."/>
            <person name="Oguiza J.A."/>
            <person name="Ohm R."/>
            <person name="Olmedo M."/>
            <person name="Orejas M."/>
            <person name="Ortiz-Castellanos L."/>
            <person name="Pisabarro A.G."/>
            <person name="Rodriguez-Romero J."/>
            <person name="Ruiz-Herrera J."/>
            <person name="Ruiz-Vazquez R."/>
            <person name="Sanz C."/>
            <person name="Schackwitz W."/>
            <person name="Schmutz J."/>
            <person name="Shahriari M."/>
            <person name="Shelest E."/>
            <person name="Silva-Franco F."/>
            <person name="Soanes D."/>
            <person name="Syed K."/>
            <person name="Tagua V.G."/>
            <person name="Talbot N.J."/>
            <person name="Thon M."/>
            <person name="De vries R.P."/>
            <person name="Wiebenga A."/>
            <person name="Yadav J.S."/>
            <person name="Braun E.L."/>
            <person name="Baker S."/>
            <person name="Garre V."/>
            <person name="Horwitz B."/>
            <person name="Torres-Martinez S."/>
            <person name="Idnurm A."/>
            <person name="Herrera-Estrella A."/>
            <person name="Gabaldon T."/>
            <person name="Grigoriev I.V."/>
        </authorList>
    </citation>
    <scope>NUCLEOTIDE SEQUENCE [LARGE SCALE GENOMIC DNA]</scope>
    <source>
        <strain evidence="2">NRRL 1555(-)</strain>
    </source>
</reference>
<evidence type="ECO:0000313" key="1">
    <source>
        <dbReference type="EMBL" id="OAD81222.1"/>
    </source>
</evidence>
<sequence length="151" mass="17332">MQHNENSSIDDNEFVSDSDYNNQYYAINAIEINKIISYKCDCSFENSESEAHVYNSSRIEPGAKISHSKTINALLKSKSSVKNYNKLRYKTDSKQSQTPFACMKLMSVSDMFFQMLTYSATRELLRYRANQKSVAGQLINIFDGDSYKQLV</sequence>
<dbReference type="RefSeq" id="XP_018299262.1">
    <property type="nucleotide sequence ID" value="XM_018442743.1"/>
</dbReference>
<dbReference type="AlphaFoldDB" id="A0A162VAE8"/>
<dbReference type="Proteomes" id="UP000077315">
    <property type="component" value="Unassembled WGS sequence"/>
</dbReference>
<dbReference type="OrthoDB" id="2263388at2759"/>
<dbReference type="EMBL" id="KV440971">
    <property type="protein sequence ID" value="OAD81222.1"/>
    <property type="molecule type" value="Genomic_DNA"/>
</dbReference>
<name>A0A162VAE8_PHYB8</name>
<keyword evidence="2" id="KW-1185">Reference proteome</keyword>
<gene>
    <name evidence="1" type="ORF">PHYBLDRAFT_72908</name>
</gene>
<dbReference type="VEuPathDB" id="FungiDB:PHYBLDRAFT_72908"/>
<accession>A0A162VAE8</accession>
<evidence type="ECO:0000313" key="2">
    <source>
        <dbReference type="Proteomes" id="UP000077315"/>
    </source>
</evidence>
<dbReference type="GeneID" id="29003649"/>
<protein>
    <submittedName>
        <fullName evidence="1">Uncharacterized protein</fullName>
    </submittedName>
</protein>